<evidence type="ECO:0000313" key="12">
    <source>
        <dbReference type="Ensembl" id="ENSJHYP00000020755.1"/>
    </source>
</evidence>
<evidence type="ECO:0000256" key="4">
    <source>
        <dbReference type="ARBA" id="ARBA00022679"/>
    </source>
</evidence>
<comment type="catalytic activity">
    <reaction evidence="1">
        <text>S-ubiquitinyl-[E1 ubiquitin-activating enzyme]-L-cysteine + [E2 ubiquitin-conjugating enzyme]-L-cysteine = [E1 ubiquitin-activating enzyme]-L-cysteine + S-ubiquitinyl-[E2 ubiquitin-conjugating enzyme]-L-cysteine.</text>
        <dbReference type="EC" id="2.3.2.23"/>
    </reaction>
</comment>
<keyword evidence="6 9" id="KW-0833">Ubl conjugation pathway</keyword>
<dbReference type="SMART" id="SM00212">
    <property type="entry name" value="UBCc"/>
    <property type="match status" value="1"/>
</dbReference>
<comment type="similarity">
    <text evidence="9">Belongs to the ubiquitin-conjugating enzyme family.</text>
</comment>
<dbReference type="InterPro" id="IPR023313">
    <property type="entry name" value="UBQ-conjugating_AS"/>
</dbReference>
<reference evidence="12" key="1">
    <citation type="submission" date="2025-08" db="UniProtKB">
        <authorList>
            <consortium name="Ensembl"/>
        </authorList>
    </citation>
    <scope>IDENTIFICATION</scope>
</reference>
<proteinExistence type="inferred from homology"/>
<dbReference type="OMA" id="THHHECD"/>
<dbReference type="Pfam" id="PF00179">
    <property type="entry name" value="UQ_con"/>
    <property type="match status" value="1"/>
</dbReference>
<evidence type="ECO:0000256" key="9">
    <source>
        <dbReference type="RuleBase" id="RU362109"/>
    </source>
</evidence>
<dbReference type="Gene3D" id="3.10.110.10">
    <property type="entry name" value="Ubiquitin Conjugating Enzyme"/>
    <property type="match status" value="1"/>
</dbReference>
<dbReference type="AlphaFoldDB" id="A0A8C5JQ11"/>
<keyword evidence="4" id="KW-0808">Transferase</keyword>
<name>A0A8C5JQ11_JUNHY</name>
<evidence type="ECO:0000256" key="3">
    <source>
        <dbReference type="ARBA" id="ARBA00012486"/>
    </source>
</evidence>
<evidence type="ECO:0000256" key="8">
    <source>
        <dbReference type="PROSITE-ProRule" id="PRU10133"/>
    </source>
</evidence>
<reference evidence="12" key="2">
    <citation type="submission" date="2025-09" db="UniProtKB">
        <authorList>
            <consortium name="Ensembl"/>
        </authorList>
    </citation>
    <scope>IDENTIFICATION</scope>
</reference>
<dbReference type="PANTHER" id="PTHR24068">
    <property type="entry name" value="UBIQUITIN-CONJUGATING ENZYME E2"/>
    <property type="match status" value="1"/>
</dbReference>
<evidence type="ECO:0000256" key="5">
    <source>
        <dbReference type="ARBA" id="ARBA00022741"/>
    </source>
</evidence>
<dbReference type="PROSITE" id="PS50127">
    <property type="entry name" value="UBC_2"/>
    <property type="match status" value="1"/>
</dbReference>
<dbReference type="SUPFAM" id="SSF54495">
    <property type="entry name" value="UBC-like"/>
    <property type="match status" value="1"/>
</dbReference>
<organism evidence="12 13">
    <name type="scientific">Junco hyemalis</name>
    <name type="common">Dark-eyed junco</name>
    <dbReference type="NCBI Taxonomy" id="40217"/>
    <lineage>
        <taxon>Eukaryota</taxon>
        <taxon>Metazoa</taxon>
        <taxon>Chordata</taxon>
        <taxon>Craniata</taxon>
        <taxon>Vertebrata</taxon>
        <taxon>Euteleostomi</taxon>
        <taxon>Archelosauria</taxon>
        <taxon>Archosauria</taxon>
        <taxon>Dinosauria</taxon>
        <taxon>Saurischia</taxon>
        <taxon>Theropoda</taxon>
        <taxon>Coelurosauria</taxon>
        <taxon>Aves</taxon>
        <taxon>Neognathae</taxon>
        <taxon>Neoaves</taxon>
        <taxon>Telluraves</taxon>
        <taxon>Australaves</taxon>
        <taxon>Passeriformes</taxon>
        <taxon>Passerellidae</taxon>
        <taxon>Junco</taxon>
    </lineage>
</organism>
<dbReference type="GO" id="GO:0061631">
    <property type="term" value="F:ubiquitin conjugating enzyme activity"/>
    <property type="evidence" value="ECO:0007669"/>
    <property type="project" value="UniProtKB-EC"/>
</dbReference>
<keyword evidence="13" id="KW-1185">Reference proteome</keyword>
<accession>A0A8C5JQ11</accession>
<dbReference type="CDD" id="cd23792">
    <property type="entry name" value="UBCc_UBE2D"/>
    <property type="match status" value="1"/>
</dbReference>
<feature type="region of interest" description="Disordered" evidence="10">
    <location>
        <begin position="75"/>
        <end position="127"/>
    </location>
</feature>
<sequence>FFCTDSILEISFNFNDSITCSTDFSTPTPTASLTHHHECDTPFPVCSSEASHGHFPLPQSCVHWTLTLAVPHSAPHTLRGPAQPRLPQPRGLRFPASPARGGGSACAGGHKGHGHCAPAPPASTARAPAARPAPAALPPRAPAACFALPPRVPMALKRIQKELSDLQRDPPAHCSAGPVGDDLFHWQATIMGPPDSAYQGGVFFLTVHFPTDYPFKPPKIAFTTKIYHPNINSNGSICLDILRSQWSPALTVSKVLLSICSLLCDPNPDDPLVPDIAQIYKSDKEKYNRHAREWTQKYAM</sequence>
<dbReference type="InterPro" id="IPR016135">
    <property type="entry name" value="UBQ-conjugating_enzyme/RWD"/>
</dbReference>
<evidence type="ECO:0000256" key="2">
    <source>
        <dbReference type="ARBA" id="ARBA00004906"/>
    </source>
</evidence>
<dbReference type="Proteomes" id="UP000694408">
    <property type="component" value="Unplaced"/>
</dbReference>
<keyword evidence="7 9" id="KW-0067">ATP-binding</keyword>
<evidence type="ECO:0000256" key="6">
    <source>
        <dbReference type="ARBA" id="ARBA00022786"/>
    </source>
</evidence>
<dbReference type="PROSITE" id="PS00183">
    <property type="entry name" value="UBC_1"/>
    <property type="match status" value="1"/>
</dbReference>
<dbReference type="EC" id="2.3.2.23" evidence="3"/>
<dbReference type="GO" id="GO:0005524">
    <property type="term" value="F:ATP binding"/>
    <property type="evidence" value="ECO:0007669"/>
    <property type="project" value="UniProtKB-UniRule"/>
</dbReference>
<evidence type="ECO:0000256" key="1">
    <source>
        <dbReference type="ARBA" id="ARBA00000485"/>
    </source>
</evidence>
<evidence type="ECO:0000259" key="11">
    <source>
        <dbReference type="PROSITE" id="PS50127"/>
    </source>
</evidence>
<dbReference type="FunFam" id="3.10.110.10:FF:000101">
    <property type="entry name" value="Ubiquitin-conjugating enzyme E2 D2"/>
    <property type="match status" value="1"/>
</dbReference>
<comment type="pathway">
    <text evidence="2">Protein modification; protein ubiquitination.</text>
</comment>
<dbReference type="InterPro" id="IPR000608">
    <property type="entry name" value="UBC"/>
</dbReference>
<keyword evidence="5 9" id="KW-0547">Nucleotide-binding</keyword>
<protein>
    <recommendedName>
        <fullName evidence="3">E2 ubiquitin-conjugating enzyme</fullName>
        <ecNumber evidence="3">2.3.2.23</ecNumber>
    </recommendedName>
</protein>
<dbReference type="Ensembl" id="ENSJHYT00000025009.1">
    <property type="protein sequence ID" value="ENSJHYP00000020755.1"/>
    <property type="gene ID" value="ENSJHYG00000015700.1"/>
</dbReference>
<evidence type="ECO:0000313" key="13">
    <source>
        <dbReference type="Proteomes" id="UP000694408"/>
    </source>
</evidence>
<feature type="active site" description="Glycyl thioester intermediate" evidence="8">
    <location>
        <position position="238"/>
    </location>
</feature>
<feature type="domain" description="UBC core" evidence="11">
    <location>
        <begin position="154"/>
        <end position="300"/>
    </location>
</feature>
<evidence type="ECO:0000256" key="10">
    <source>
        <dbReference type="SAM" id="MobiDB-lite"/>
    </source>
</evidence>
<evidence type="ECO:0000256" key="7">
    <source>
        <dbReference type="ARBA" id="ARBA00022840"/>
    </source>
</evidence>